<keyword evidence="3" id="KW-1185">Reference proteome</keyword>
<proteinExistence type="predicted"/>
<reference evidence="2 3" key="2">
    <citation type="submission" date="2020-06" db="EMBL/GenBank/DDBJ databases">
        <title>Halomonas songnenensis sp. nov., a moderately halophilic bacterium isolated from saline and alkaline soils.</title>
        <authorList>
            <person name="Jiang J."/>
            <person name="Pan Y."/>
        </authorList>
    </citation>
    <scope>NUCLEOTIDE SEQUENCE [LARGE SCALE GENOMIC DNA]</scope>
    <source>
        <strain evidence="2 3">TBZ9</strain>
    </source>
</reference>
<protein>
    <submittedName>
        <fullName evidence="2">Uncharacterized protein</fullName>
    </submittedName>
</protein>
<dbReference type="Proteomes" id="UP000588806">
    <property type="component" value="Unassembled WGS sequence"/>
</dbReference>
<accession>A0A7Y3XAV6</accession>
<reference evidence="2 3" key="1">
    <citation type="submission" date="2020-05" db="EMBL/GenBank/DDBJ databases">
        <authorList>
            <person name="Ruan W."/>
            <person name="Jeon C.O."/>
            <person name="Chun B.H."/>
        </authorList>
    </citation>
    <scope>NUCLEOTIDE SEQUENCE [LARGE SCALE GENOMIC DNA]</scope>
    <source>
        <strain evidence="2 3">TBZ9</strain>
    </source>
</reference>
<dbReference type="EMBL" id="JABFHI010000002">
    <property type="protein sequence ID" value="NOG31693.1"/>
    <property type="molecule type" value="Genomic_DNA"/>
</dbReference>
<feature type="region of interest" description="Disordered" evidence="1">
    <location>
        <begin position="48"/>
        <end position="88"/>
    </location>
</feature>
<sequence>MLGRIMRRQGDGDATCYFYALNETRLRRFARRLTNDLPDDLAKVMPVGNTARATDAQDTAATGTKATADGDDDTSADSPVATGDIGDTVSSESNVAISFNETTTQQAVAMSADVAFSDAFFERLVALQITG</sequence>
<gene>
    <name evidence="2" type="ORF">HLB35_07755</name>
</gene>
<dbReference type="RefSeq" id="WP_171702126.1">
    <property type="nucleotide sequence ID" value="NZ_JABFHI010000002.1"/>
</dbReference>
<name>A0A7Y3XAV6_9GAMM</name>
<dbReference type="AlphaFoldDB" id="A0A7Y3XAV6"/>
<evidence type="ECO:0000313" key="3">
    <source>
        <dbReference type="Proteomes" id="UP000588806"/>
    </source>
</evidence>
<organism evidence="2 3">
    <name type="scientific">Vreelandella azerica</name>
    <dbReference type="NCBI Taxonomy" id="2732867"/>
    <lineage>
        <taxon>Bacteria</taxon>
        <taxon>Pseudomonadati</taxon>
        <taxon>Pseudomonadota</taxon>
        <taxon>Gammaproteobacteria</taxon>
        <taxon>Oceanospirillales</taxon>
        <taxon>Halomonadaceae</taxon>
        <taxon>Vreelandella</taxon>
    </lineage>
</organism>
<evidence type="ECO:0000313" key="2">
    <source>
        <dbReference type="EMBL" id="NOG31693.1"/>
    </source>
</evidence>
<feature type="compositionally biased region" description="Low complexity" evidence="1">
    <location>
        <begin position="50"/>
        <end position="67"/>
    </location>
</feature>
<evidence type="ECO:0000256" key="1">
    <source>
        <dbReference type="SAM" id="MobiDB-lite"/>
    </source>
</evidence>
<comment type="caution">
    <text evidence="2">The sequence shown here is derived from an EMBL/GenBank/DDBJ whole genome shotgun (WGS) entry which is preliminary data.</text>
</comment>